<dbReference type="InterPro" id="IPR039068">
    <property type="entry name" value="PqqC-like"/>
</dbReference>
<comment type="caution">
    <text evidence="2">The sequence shown here is derived from an EMBL/GenBank/DDBJ whole genome shotgun (WGS) entry which is preliminary data.</text>
</comment>
<gene>
    <name evidence="2" type="ORF">ABC969_16195</name>
</gene>
<sequence length="239" mass="26567">MTQYDQVVAATSEEFGHYIGTHPMLLHLTGGSLTRGEYIAYLRETYHMVRHTPRMLALAGARCEDDRRGLRNWFIEQTEEENNHDLFCIKDLRNFGENPETVLAGQPLPGAWALVCQNYFMATYGNPAGILGVASITEGLGASTAGSMADLLTSHYGYGSDAVTFLRSHSGFDAKHLDETRRAINELVHSREDLNAVIQGRHMTIYYYAQMFNDCLAHPYPAAAKDDDTAEMILAVAAE</sequence>
<evidence type="ECO:0000313" key="2">
    <source>
        <dbReference type="EMBL" id="MEN2787955.1"/>
    </source>
</evidence>
<dbReference type="PANTHER" id="PTHR40279">
    <property type="entry name" value="PQQC-LIKE PROTEIN"/>
    <property type="match status" value="1"/>
</dbReference>
<keyword evidence="3" id="KW-1185">Reference proteome</keyword>
<evidence type="ECO:0000256" key="1">
    <source>
        <dbReference type="ARBA" id="ARBA00023002"/>
    </source>
</evidence>
<proteinExistence type="predicted"/>
<dbReference type="Gene3D" id="1.20.910.10">
    <property type="entry name" value="Heme oxygenase-like"/>
    <property type="match status" value="1"/>
</dbReference>
<dbReference type="InterPro" id="IPR016084">
    <property type="entry name" value="Haem_Oase-like_multi-hlx"/>
</dbReference>
<protein>
    <submittedName>
        <fullName evidence="2">Iron-containing redox enzyme family protein</fullName>
    </submittedName>
</protein>
<accession>A0ABU9XWL8</accession>
<dbReference type="RefSeq" id="WP_345866200.1">
    <property type="nucleotide sequence ID" value="NZ_JBDIMF010000008.1"/>
</dbReference>
<dbReference type="Pfam" id="PF14518">
    <property type="entry name" value="Haem_oxygenas_2"/>
    <property type="match status" value="1"/>
</dbReference>
<organism evidence="2 3">
    <name type="scientific">Sphingomonas qilianensis</name>
    <dbReference type="NCBI Taxonomy" id="1736690"/>
    <lineage>
        <taxon>Bacteria</taxon>
        <taxon>Pseudomonadati</taxon>
        <taxon>Pseudomonadota</taxon>
        <taxon>Alphaproteobacteria</taxon>
        <taxon>Sphingomonadales</taxon>
        <taxon>Sphingomonadaceae</taxon>
        <taxon>Sphingomonas</taxon>
    </lineage>
</organism>
<dbReference type="SUPFAM" id="SSF48613">
    <property type="entry name" value="Heme oxygenase-like"/>
    <property type="match status" value="1"/>
</dbReference>
<evidence type="ECO:0000313" key="3">
    <source>
        <dbReference type="Proteomes" id="UP001404104"/>
    </source>
</evidence>
<name>A0ABU9XWL8_9SPHN</name>
<dbReference type="EMBL" id="JBDIMF010000008">
    <property type="protein sequence ID" value="MEN2787955.1"/>
    <property type="molecule type" value="Genomic_DNA"/>
</dbReference>
<keyword evidence="1" id="KW-0560">Oxidoreductase</keyword>
<reference evidence="2 3" key="1">
    <citation type="submission" date="2024-05" db="EMBL/GenBank/DDBJ databases">
        <authorList>
            <person name="Liu Q."/>
            <person name="Xin Y.-H."/>
        </authorList>
    </citation>
    <scope>NUCLEOTIDE SEQUENCE [LARGE SCALE GENOMIC DNA]</scope>
    <source>
        <strain evidence="2 3">CGMCC 1.15349</strain>
    </source>
</reference>
<dbReference type="PANTHER" id="PTHR40279:SF3">
    <property type="entry name" value="4-AMINOBENZOATE SYNTHASE"/>
    <property type="match status" value="1"/>
</dbReference>
<dbReference type="Proteomes" id="UP001404104">
    <property type="component" value="Unassembled WGS sequence"/>
</dbReference>